<evidence type="ECO:0000256" key="2">
    <source>
        <dbReference type="ARBA" id="ARBA00022519"/>
    </source>
</evidence>
<keyword evidence="9" id="KW-1185">Reference proteome</keyword>
<dbReference type="GO" id="GO:0009245">
    <property type="term" value="P:lipid A biosynthetic process"/>
    <property type="evidence" value="ECO:0007669"/>
    <property type="project" value="TreeGrafter"/>
</dbReference>
<dbReference type="CDD" id="cd07398">
    <property type="entry name" value="MPP_YbbF-LpxH"/>
    <property type="match status" value="1"/>
</dbReference>
<gene>
    <name evidence="8" type="ORF">Tasa_048_062</name>
</gene>
<evidence type="ECO:0000256" key="6">
    <source>
        <dbReference type="SAM" id="MobiDB-lite"/>
    </source>
</evidence>
<dbReference type="SUPFAM" id="SSF56300">
    <property type="entry name" value="Metallo-dependent phosphatases"/>
    <property type="match status" value="1"/>
</dbReference>
<dbReference type="Pfam" id="PF00149">
    <property type="entry name" value="Metallophos"/>
    <property type="match status" value="1"/>
</dbReference>
<keyword evidence="1" id="KW-1003">Cell membrane</keyword>
<keyword evidence="4" id="KW-0472">Membrane</keyword>
<dbReference type="AlphaFoldDB" id="A0A0D6MP27"/>
<accession>A0A0D6MP27</accession>
<comment type="caution">
    <text evidence="8">The sequence shown here is derived from an EMBL/GenBank/DDBJ whole genome shotgun (WGS) entry which is preliminary data.</text>
</comment>
<evidence type="ECO:0000256" key="1">
    <source>
        <dbReference type="ARBA" id="ARBA00022475"/>
    </source>
</evidence>
<dbReference type="STRING" id="1231623.Tasa_048_062"/>
<dbReference type="RefSeq" id="WP_084712354.1">
    <property type="nucleotide sequence ID" value="NZ_BALE01000048.1"/>
</dbReference>
<feature type="domain" description="Calcineurin-like phosphoesterase" evidence="7">
    <location>
        <begin position="16"/>
        <end position="215"/>
    </location>
</feature>
<evidence type="ECO:0000256" key="4">
    <source>
        <dbReference type="ARBA" id="ARBA00023136"/>
    </source>
</evidence>
<keyword evidence="2" id="KW-0997">Cell inner membrane</keyword>
<evidence type="ECO:0000313" key="8">
    <source>
        <dbReference type="EMBL" id="GAN55437.1"/>
    </source>
</evidence>
<organism evidence="8 9">
    <name type="scientific">Tanticharoenia sakaeratensis NBRC 103193</name>
    <dbReference type="NCBI Taxonomy" id="1231623"/>
    <lineage>
        <taxon>Bacteria</taxon>
        <taxon>Pseudomonadati</taxon>
        <taxon>Pseudomonadota</taxon>
        <taxon>Alphaproteobacteria</taxon>
        <taxon>Acetobacterales</taxon>
        <taxon>Acetobacteraceae</taxon>
        <taxon>Tanticharoenia</taxon>
    </lineage>
</organism>
<keyword evidence="3" id="KW-0479">Metal-binding</keyword>
<evidence type="ECO:0000256" key="5">
    <source>
        <dbReference type="ARBA" id="ARBA00023211"/>
    </source>
</evidence>
<dbReference type="PANTHER" id="PTHR34990">
    <property type="entry name" value="UDP-2,3-DIACYLGLUCOSAMINE HYDROLASE-RELATED"/>
    <property type="match status" value="1"/>
</dbReference>
<dbReference type="OrthoDB" id="9802481at2"/>
<dbReference type="EMBL" id="BALE01000048">
    <property type="protein sequence ID" value="GAN55437.1"/>
    <property type="molecule type" value="Genomic_DNA"/>
</dbReference>
<dbReference type="Gene3D" id="3.60.21.10">
    <property type="match status" value="1"/>
</dbReference>
<dbReference type="Proteomes" id="UP000032679">
    <property type="component" value="Unassembled WGS sequence"/>
</dbReference>
<evidence type="ECO:0000313" key="9">
    <source>
        <dbReference type="Proteomes" id="UP000032679"/>
    </source>
</evidence>
<protein>
    <submittedName>
        <fullName evidence="8">Metallophosphoesterase</fullName>
    </submittedName>
</protein>
<reference evidence="8 9" key="1">
    <citation type="submission" date="2012-10" db="EMBL/GenBank/DDBJ databases">
        <title>Genome sequencing of Tanticharoenia sakaeratensis NBRC 103193.</title>
        <authorList>
            <person name="Azuma Y."/>
            <person name="Hadano H."/>
            <person name="Hirakawa H."/>
            <person name="Matsushita K."/>
        </authorList>
    </citation>
    <scope>NUCLEOTIDE SEQUENCE [LARGE SCALE GENOMIC DNA]</scope>
    <source>
        <strain evidence="8 9">NBRC 103193</strain>
    </source>
</reference>
<name>A0A0D6MP27_9PROT</name>
<dbReference type="GO" id="GO:0016020">
    <property type="term" value="C:membrane"/>
    <property type="evidence" value="ECO:0007669"/>
    <property type="project" value="GOC"/>
</dbReference>
<dbReference type="PANTHER" id="PTHR34990:SF2">
    <property type="entry name" value="BLL8164 PROTEIN"/>
    <property type="match status" value="1"/>
</dbReference>
<dbReference type="GO" id="GO:0046872">
    <property type="term" value="F:metal ion binding"/>
    <property type="evidence" value="ECO:0007669"/>
    <property type="project" value="UniProtKB-KW"/>
</dbReference>
<dbReference type="InterPro" id="IPR043461">
    <property type="entry name" value="LpxH-like"/>
</dbReference>
<keyword evidence="5" id="KW-0464">Manganese</keyword>
<dbReference type="InterPro" id="IPR029052">
    <property type="entry name" value="Metallo-depent_PP-like"/>
</dbReference>
<dbReference type="InterPro" id="IPR004843">
    <property type="entry name" value="Calcineurin-like_PHP"/>
</dbReference>
<evidence type="ECO:0000256" key="3">
    <source>
        <dbReference type="ARBA" id="ARBA00022723"/>
    </source>
</evidence>
<dbReference type="GO" id="GO:0008758">
    <property type="term" value="F:UDP-2,3-diacylglucosamine hydrolase activity"/>
    <property type="evidence" value="ECO:0007669"/>
    <property type="project" value="TreeGrafter"/>
</dbReference>
<sequence>MSFDSPASDRTIYRSIFMSDIHLGTRGSRAVLAADFLKSVTCEKLYLVGDIIDGWRLRRSWFWDEAHDELLRLILNLARRGTEVIYIPGNHDEIFRRWLPMELKIASVRLCARAEHVAADGRKYLVMHGDEFDSVVRCAPILAILGDHAYTFALFLNRWINVVRRKLGLPYRSFSKWAKKRVKGAVKAIDRFEHALAREARQHGADGVICGHIHHAEIREIDGMTYMNSGDWVESCTALVEDAQGHFSLVEWTSLMRSSWSEGGRWFHQAPSPSDPAQVPALVMATASPDETRETPIPAWPLLSKR</sequence>
<feature type="region of interest" description="Disordered" evidence="6">
    <location>
        <begin position="287"/>
        <end position="306"/>
    </location>
</feature>
<evidence type="ECO:0000259" key="7">
    <source>
        <dbReference type="Pfam" id="PF00149"/>
    </source>
</evidence>
<proteinExistence type="predicted"/>